<comment type="caution">
    <text evidence="11">The sequence shown here is derived from an EMBL/GenBank/DDBJ whole genome shotgun (WGS) entry which is preliminary data.</text>
</comment>
<feature type="domain" description="FAD-binding FR-type" evidence="10">
    <location>
        <begin position="281"/>
        <end position="530"/>
    </location>
</feature>
<evidence type="ECO:0000256" key="6">
    <source>
        <dbReference type="ARBA" id="ARBA00022857"/>
    </source>
</evidence>
<feature type="domain" description="Flavodoxin-like" evidence="9">
    <location>
        <begin position="81"/>
        <end position="224"/>
    </location>
</feature>
<dbReference type="PROSITE" id="PS51384">
    <property type="entry name" value="FAD_FR"/>
    <property type="match status" value="1"/>
</dbReference>
<dbReference type="InterPro" id="IPR023173">
    <property type="entry name" value="NADPH_Cyt_P450_Rdtase_alpha"/>
</dbReference>
<evidence type="ECO:0000259" key="10">
    <source>
        <dbReference type="PROSITE" id="PS51384"/>
    </source>
</evidence>
<dbReference type="EC" id="1.6.2.4" evidence="8"/>
<proteinExistence type="predicted"/>
<dbReference type="InterPro" id="IPR001433">
    <property type="entry name" value="OxRdtase_FAD/NAD-bd"/>
</dbReference>
<dbReference type="Pfam" id="PF00667">
    <property type="entry name" value="FAD_binding_1"/>
    <property type="match status" value="1"/>
</dbReference>
<evidence type="ECO:0000256" key="1">
    <source>
        <dbReference type="ARBA" id="ARBA00001917"/>
    </source>
</evidence>
<dbReference type="Gene3D" id="1.20.990.10">
    <property type="entry name" value="NADPH-cytochrome p450 Reductase, Chain A, domain 3"/>
    <property type="match status" value="1"/>
</dbReference>
<organism evidence="11 12">
    <name type="scientific">Chrysochromulina tobinii</name>
    <dbReference type="NCBI Taxonomy" id="1460289"/>
    <lineage>
        <taxon>Eukaryota</taxon>
        <taxon>Haptista</taxon>
        <taxon>Haptophyta</taxon>
        <taxon>Prymnesiophyceae</taxon>
        <taxon>Prymnesiales</taxon>
        <taxon>Chrysochromulinaceae</taxon>
        <taxon>Chrysochromulina</taxon>
    </lineage>
</organism>
<dbReference type="AlphaFoldDB" id="A0A0M0JIZ7"/>
<sequence length="681" mass="73561">MSAHVILAASVAWFKEKAPPLPPSPPPPSIDVLSVLVAMLLVLLIALIFRRGGSAAAPTTASSTALPTASKAVHNYPRGPLLISWGSQTGTAEQFGNDLAREARQRGYDARSVDLEELVPEELASQIAPVVFLMSTHGEGEPTDNAIPFYTWANDTIRDAQELASLRFAVFALGNTQYEHFCFMGKWAQRRLLELGATPVHELGLGNDDQDLQADFEAWREGLWPALSAAIKGGTEGAAEGSEAAVAFEASFRCRWLPGAVAAPTLPSSSFEWLCRAFPKQTLYECRVEANLELTNPELTNLKGGSVRHIELACNCTERGRAAGQLRYAAADDLGVCCDNGHALAERTARALGLSLNASFEMLATARGAGMAPPLPSPCTLEHALRYYADVRAPAPKPLLKLLAAHTVDAAHARRLEHLASAAGKEEYTQWIVVEGRGLLELLEENPSCRPPLGAVLELVPKLSPRYYTISSSPIPSKGARVAMTVKVLREPRQGAETRLKEGVCSTQLGALALGQRVVVFVRASAFRLPRDPATPVLMVGPGTGIAPFRAFVQELSEARRTGETRLYFGCRHAAVDFLYADELRAAECAGILTKLRTAFSRDGPTKVYVQQRLREDGALVYGLLEQGAHVYLCGGTGMGREVVSVLAEILGTHGKLTHAQASEYLKRMTSQGRLVQELWS</sequence>
<evidence type="ECO:0000256" key="8">
    <source>
        <dbReference type="ARBA" id="ARBA00023797"/>
    </source>
</evidence>
<evidence type="ECO:0000256" key="5">
    <source>
        <dbReference type="ARBA" id="ARBA00022827"/>
    </source>
</evidence>
<dbReference type="Proteomes" id="UP000037460">
    <property type="component" value="Unassembled WGS sequence"/>
</dbReference>
<dbReference type="InterPro" id="IPR001709">
    <property type="entry name" value="Flavoprot_Pyr_Nucl_cyt_Rdtase"/>
</dbReference>
<dbReference type="SUPFAM" id="SSF63380">
    <property type="entry name" value="Riboflavin synthase domain-like"/>
    <property type="match status" value="1"/>
</dbReference>
<dbReference type="GO" id="GO:0050660">
    <property type="term" value="F:flavin adenine dinucleotide binding"/>
    <property type="evidence" value="ECO:0007669"/>
    <property type="project" value="TreeGrafter"/>
</dbReference>
<evidence type="ECO:0000313" key="11">
    <source>
        <dbReference type="EMBL" id="KOO26549.1"/>
    </source>
</evidence>
<keyword evidence="4" id="KW-0288">FMN</keyword>
<name>A0A0M0JIZ7_9EUKA</name>
<evidence type="ECO:0000256" key="3">
    <source>
        <dbReference type="ARBA" id="ARBA00022630"/>
    </source>
</evidence>
<protein>
    <recommendedName>
        <fullName evidence="8">NADPH--hemoprotein reductase</fullName>
        <ecNumber evidence="8">1.6.2.4</ecNumber>
    </recommendedName>
</protein>
<keyword evidence="3" id="KW-0285">Flavoprotein</keyword>
<keyword evidence="6" id="KW-0521">NADP</keyword>
<dbReference type="SUPFAM" id="SSF52218">
    <property type="entry name" value="Flavoproteins"/>
    <property type="match status" value="1"/>
</dbReference>
<dbReference type="InterPro" id="IPR029039">
    <property type="entry name" value="Flavoprotein-like_sf"/>
</dbReference>
<keyword evidence="5" id="KW-0274">FAD</keyword>
<dbReference type="Pfam" id="PF00258">
    <property type="entry name" value="Flavodoxin_1"/>
    <property type="match status" value="1"/>
</dbReference>
<dbReference type="Gene3D" id="3.40.50.360">
    <property type="match status" value="1"/>
</dbReference>
<dbReference type="EMBL" id="JWZX01002836">
    <property type="protein sequence ID" value="KOO26549.1"/>
    <property type="molecule type" value="Genomic_DNA"/>
</dbReference>
<dbReference type="OrthoDB" id="1856718at2759"/>
<evidence type="ECO:0000256" key="7">
    <source>
        <dbReference type="ARBA" id="ARBA00023002"/>
    </source>
</evidence>
<dbReference type="InterPro" id="IPR008254">
    <property type="entry name" value="Flavodoxin/NO_synth"/>
</dbReference>
<dbReference type="Pfam" id="PF00175">
    <property type="entry name" value="NAD_binding_1"/>
    <property type="match status" value="1"/>
</dbReference>
<dbReference type="InterPro" id="IPR039261">
    <property type="entry name" value="FNR_nucleotide-bd"/>
</dbReference>
<dbReference type="PRINTS" id="PR00371">
    <property type="entry name" value="FPNCR"/>
</dbReference>
<gene>
    <name evidence="11" type="ORF">Ctob_012584</name>
</gene>
<evidence type="ECO:0000256" key="4">
    <source>
        <dbReference type="ARBA" id="ARBA00022643"/>
    </source>
</evidence>
<dbReference type="PANTHER" id="PTHR19384:SF17">
    <property type="entry name" value="NADPH--CYTOCHROME P450 REDUCTASE"/>
    <property type="match status" value="1"/>
</dbReference>
<evidence type="ECO:0000256" key="2">
    <source>
        <dbReference type="ARBA" id="ARBA00001974"/>
    </source>
</evidence>
<dbReference type="SUPFAM" id="SSF52343">
    <property type="entry name" value="Ferredoxin reductase-like, C-terminal NADP-linked domain"/>
    <property type="match status" value="1"/>
</dbReference>
<accession>A0A0M0JIZ7</accession>
<dbReference type="InterPro" id="IPR003097">
    <property type="entry name" value="CysJ-like_FAD-binding"/>
</dbReference>
<keyword evidence="12" id="KW-1185">Reference proteome</keyword>
<dbReference type="InterPro" id="IPR017938">
    <property type="entry name" value="Riboflavin_synthase-like_b-brl"/>
</dbReference>
<dbReference type="FunFam" id="3.40.50.80:FF:000001">
    <property type="entry name" value="NADPH--cytochrome P450 reductase 1"/>
    <property type="match status" value="1"/>
</dbReference>
<dbReference type="PANTHER" id="PTHR19384">
    <property type="entry name" value="NITRIC OXIDE SYNTHASE-RELATED"/>
    <property type="match status" value="1"/>
</dbReference>
<comment type="cofactor">
    <cofactor evidence="1">
        <name>FMN</name>
        <dbReference type="ChEBI" id="CHEBI:58210"/>
    </cofactor>
</comment>
<dbReference type="InterPro" id="IPR001094">
    <property type="entry name" value="Flavdoxin-like"/>
</dbReference>
<reference evidence="12" key="1">
    <citation type="journal article" date="2015" name="PLoS Genet.">
        <title>Genome Sequence and Transcriptome Analyses of Chrysochromulina tobin: Metabolic Tools for Enhanced Algal Fitness in the Prominent Order Prymnesiales (Haptophyceae).</title>
        <authorList>
            <person name="Hovde B.T."/>
            <person name="Deodato C.R."/>
            <person name="Hunsperger H.M."/>
            <person name="Ryken S.A."/>
            <person name="Yost W."/>
            <person name="Jha R.K."/>
            <person name="Patterson J."/>
            <person name="Monnat R.J. Jr."/>
            <person name="Barlow S.B."/>
            <person name="Starkenburg S.R."/>
            <person name="Cattolico R.A."/>
        </authorList>
    </citation>
    <scope>NUCLEOTIDE SEQUENCE</scope>
    <source>
        <strain evidence="12">CCMP291</strain>
    </source>
</reference>
<dbReference type="Gene3D" id="2.40.30.10">
    <property type="entry name" value="Translation factors"/>
    <property type="match status" value="1"/>
</dbReference>
<dbReference type="GO" id="GO:0003958">
    <property type="term" value="F:NADPH-hemoprotein reductase activity"/>
    <property type="evidence" value="ECO:0007669"/>
    <property type="project" value="UniProtKB-EC"/>
</dbReference>
<dbReference type="PROSITE" id="PS50902">
    <property type="entry name" value="FLAVODOXIN_LIKE"/>
    <property type="match status" value="1"/>
</dbReference>
<dbReference type="PRINTS" id="PR00369">
    <property type="entry name" value="FLAVODOXIN"/>
</dbReference>
<dbReference type="GO" id="GO:0005829">
    <property type="term" value="C:cytosol"/>
    <property type="evidence" value="ECO:0007669"/>
    <property type="project" value="TreeGrafter"/>
</dbReference>
<evidence type="ECO:0000259" key="9">
    <source>
        <dbReference type="PROSITE" id="PS50902"/>
    </source>
</evidence>
<comment type="cofactor">
    <cofactor evidence="2">
        <name>FAD</name>
        <dbReference type="ChEBI" id="CHEBI:57692"/>
    </cofactor>
</comment>
<dbReference type="GO" id="GO:0010181">
    <property type="term" value="F:FMN binding"/>
    <property type="evidence" value="ECO:0007669"/>
    <property type="project" value="InterPro"/>
</dbReference>
<keyword evidence="7" id="KW-0560">Oxidoreductase</keyword>
<dbReference type="InterPro" id="IPR017927">
    <property type="entry name" value="FAD-bd_FR_type"/>
</dbReference>
<evidence type="ECO:0000313" key="12">
    <source>
        <dbReference type="Proteomes" id="UP000037460"/>
    </source>
</evidence>
<dbReference type="Gene3D" id="3.40.50.80">
    <property type="entry name" value="Nucleotide-binding domain of ferredoxin-NADP reductase (FNR) module"/>
    <property type="match status" value="1"/>
</dbReference>